<dbReference type="OrthoDB" id="283678at2"/>
<dbReference type="InterPro" id="IPR023393">
    <property type="entry name" value="START-like_dom_sf"/>
</dbReference>
<evidence type="ECO:0000313" key="2">
    <source>
        <dbReference type="Proteomes" id="UP000214646"/>
    </source>
</evidence>
<dbReference type="RefSeq" id="WP_161967449.1">
    <property type="nucleotide sequence ID" value="NZ_NIDE01000005.1"/>
</dbReference>
<dbReference type="Gene3D" id="3.30.530.20">
    <property type="match status" value="1"/>
</dbReference>
<accession>A0A225DVX0</accession>
<dbReference type="Proteomes" id="UP000214646">
    <property type="component" value="Unassembled WGS sequence"/>
</dbReference>
<gene>
    <name evidence="1" type="ORF">FRUB_03864</name>
</gene>
<dbReference type="AlphaFoldDB" id="A0A225DVX0"/>
<protein>
    <recommendedName>
        <fullName evidence="3">Carbon monoxide dehydrogenase subunit G</fullName>
    </recommendedName>
</protein>
<name>A0A225DVX0_9BACT</name>
<dbReference type="SUPFAM" id="SSF55961">
    <property type="entry name" value="Bet v1-like"/>
    <property type="match status" value="1"/>
</dbReference>
<comment type="caution">
    <text evidence="1">The sequence shown here is derived from an EMBL/GenBank/DDBJ whole genome shotgun (WGS) entry which is preliminary data.</text>
</comment>
<dbReference type="Pfam" id="PF06240">
    <property type="entry name" value="COXG"/>
    <property type="match status" value="1"/>
</dbReference>
<evidence type="ECO:0000313" key="1">
    <source>
        <dbReference type="EMBL" id="OWK41786.1"/>
    </source>
</evidence>
<reference evidence="2" key="1">
    <citation type="submission" date="2017-06" db="EMBL/GenBank/DDBJ databases">
        <title>Genome analysis of Fimbriiglobus ruber SP5, the first member of the order Planctomycetales with confirmed chitinolytic capability.</title>
        <authorList>
            <person name="Ravin N.V."/>
            <person name="Rakitin A.L."/>
            <person name="Ivanova A.A."/>
            <person name="Beletsky A.V."/>
            <person name="Kulichevskaya I.S."/>
            <person name="Mardanov A.V."/>
            <person name="Dedysh S.N."/>
        </authorList>
    </citation>
    <scope>NUCLEOTIDE SEQUENCE [LARGE SCALE GENOMIC DNA]</scope>
    <source>
        <strain evidence="2">SP5</strain>
    </source>
</reference>
<sequence length="147" mass="15592">MLRFEGSESFPLAPADVYAKLADAGWLARALPDAEVTEAAADRATWKVRPKFAFMSGVLDTTAEITGRGVDPSAVRYRIASRGVGSSSAVDAELTVRPVDSGCTVQWSGDVTELGGLLKMVPRGLVQAAVQKVIEDVWQSVRGKLAA</sequence>
<proteinExistence type="predicted"/>
<dbReference type="EMBL" id="NIDE01000005">
    <property type="protein sequence ID" value="OWK41786.1"/>
    <property type="molecule type" value="Genomic_DNA"/>
</dbReference>
<evidence type="ECO:0008006" key="3">
    <source>
        <dbReference type="Google" id="ProtNLM"/>
    </source>
</evidence>
<keyword evidence="2" id="KW-1185">Reference proteome</keyword>
<dbReference type="InterPro" id="IPR010419">
    <property type="entry name" value="CO_DH_gsu"/>
</dbReference>
<organism evidence="1 2">
    <name type="scientific">Fimbriiglobus ruber</name>
    <dbReference type="NCBI Taxonomy" id="1908690"/>
    <lineage>
        <taxon>Bacteria</taxon>
        <taxon>Pseudomonadati</taxon>
        <taxon>Planctomycetota</taxon>
        <taxon>Planctomycetia</taxon>
        <taxon>Gemmatales</taxon>
        <taxon>Gemmataceae</taxon>
        <taxon>Fimbriiglobus</taxon>
    </lineage>
</organism>